<evidence type="ECO:0000313" key="2">
    <source>
        <dbReference type="Proteomes" id="UP000574390"/>
    </source>
</evidence>
<gene>
    <name evidence="1" type="ORF">FOZ62_017184</name>
</gene>
<comment type="caution">
    <text evidence="1">The sequence shown here is derived from an EMBL/GenBank/DDBJ whole genome shotgun (WGS) entry which is preliminary data.</text>
</comment>
<name>A0A7J6SRX3_PEROL</name>
<proteinExistence type="predicted"/>
<evidence type="ECO:0000313" key="1">
    <source>
        <dbReference type="EMBL" id="KAF4735699.1"/>
    </source>
</evidence>
<dbReference type="EMBL" id="JABANM010012607">
    <property type="protein sequence ID" value="KAF4735699.1"/>
    <property type="molecule type" value="Genomic_DNA"/>
</dbReference>
<dbReference type="Proteomes" id="UP000574390">
    <property type="component" value="Unassembled WGS sequence"/>
</dbReference>
<accession>A0A7J6SRX3</accession>
<feature type="non-terminal residue" evidence="1">
    <location>
        <position position="106"/>
    </location>
</feature>
<sequence length="106" mass="12436">NEDVIEFIRPRIANGQKKLSEIVEELLDHCMADVIAKHIHPPTVFDFESRRDVADYEAEFSSRDARRYRSSSIPFHGQHRIDWLKCDQYRVDRELAVPLNGHSSEE</sequence>
<dbReference type="AlphaFoldDB" id="A0A7J6SRX3"/>
<protein>
    <submittedName>
        <fullName evidence="1">Uncharacterized protein</fullName>
    </submittedName>
</protein>
<reference evidence="1 2" key="1">
    <citation type="submission" date="2020-04" db="EMBL/GenBank/DDBJ databases">
        <title>Perkinsus olseni comparative genomics.</title>
        <authorList>
            <person name="Bogema D.R."/>
        </authorList>
    </citation>
    <scope>NUCLEOTIDE SEQUENCE [LARGE SCALE GENOMIC DNA]</scope>
    <source>
        <strain evidence="1">ATCC PRA-205</strain>
    </source>
</reference>
<feature type="non-terminal residue" evidence="1">
    <location>
        <position position="1"/>
    </location>
</feature>
<organism evidence="1 2">
    <name type="scientific">Perkinsus olseni</name>
    <name type="common">Perkinsus atlanticus</name>
    <dbReference type="NCBI Taxonomy" id="32597"/>
    <lineage>
        <taxon>Eukaryota</taxon>
        <taxon>Sar</taxon>
        <taxon>Alveolata</taxon>
        <taxon>Perkinsozoa</taxon>
        <taxon>Perkinsea</taxon>
        <taxon>Perkinsida</taxon>
        <taxon>Perkinsidae</taxon>
        <taxon>Perkinsus</taxon>
    </lineage>
</organism>